<comment type="caution">
    <text evidence="1">The sequence shown here is derived from an EMBL/GenBank/DDBJ whole genome shotgun (WGS) entry which is preliminary data.</text>
</comment>
<dbReference type="AlphaFoldDB" id="A0AAU9J5M4"/>
<gene>
    <name evidence="1" type="ORF">BSTOLATCC_MIC22191</name>
</gene>
<reference evidence="1" key="1">
    <citation type="submission" date="2021-09" db="EMBL/GenBank/DDBJ databases">
        <authorList>
            <consortium name="AG Swart"/>
            <person name="Singh M."/>
            <person name="Singh A."/>
            <person name="Seah K."/>
            <person name="Emmerich C."/>
        </authorList>
    </citation>
    <scope>NUCLEOTIDE SEQUENCE</scope>
    <source>
        <strain evidence="1">ATCC30299</strain>
    </source>
</reference>
<evidence type="ECO:0000313" key="2">
    <source>
        <dbReference type="Proteomes" id="UP001162131"/>
    </source>
</evidence>
<evidence type="ECO:0000313" key="1">
    <source>
        <dbReference type="EMBL" id="CAG9318827.1"/>
    </source>
</evidence>
<dbReference type="EMBL" id="CAJZBQ010000021">
    <property type="protein sequence ID" value="CAG9318827.1"/>
    <property type="molecule type" value="Genomic_DNA"/>
</dbReference>
<name>A0AAU9J5M4_9CILI</name>
<accession>A0AAU9J5M4</accession>
<keyword evidence="2" id="KW-1185">Reference proteome</keyword>
<sequence>MLKRNPSSQKTLNSFEKPPIKYVPKLNTLPKIKSLPKIMPESTTSTASHSTSFKRHPKNLFLKPLSSLKSQGRYEISDDSLALAEFKKNDIVRSIKLPDAKLPYWFIDLMDDFNLDRSFQDKRTLSNIGCTPRTLSRQSMLEWIAEMKDKLLKNRTQGFEDFGDL</sequence>
<protein>
    <submittedName>
        <fullName evidence="1">Uncharacterized protein</fullName>
    </submittedName>
</protein>
<proteinExistence type="predicted"/>
<organism evidence="1 2">
    <name type="scientific">Blepharisma stoltei</name>
    <dbReference type="NCBI Taxonomy" id="1481888"/>
    <lineage>
        <taxon>Eukaryota</taxon>
        <taxon>Sar</taxon>
        <taxon>Alveolata</taxon>
        <taxon>Ciliophora</taxon>
        <taxon>Postciliodesmatophora</taxon>
        <taxon>Heterotrichea</taxon>
        <taxon>Heterotrichida</taxon>
        <taxon>Blepharismidae</taxon>
        <taxon>Blepharisma</taxon>
    </lineage>
</organism>
<dbReference type="Proteomes" id="UP001162131">
    <property type="component" value="Unassembled WGS sequence"/>
</dbReference>